<feature type="domain" description="Cupin type-2" evidence="1">
    <location>
        <begin position="89"/>
        <end position="164"/>
    </location>
</feature>
<reference evidence="2 3" key="1">
    <citation type="journal article" date="2015" name="Genome Announc.">
        <title>Draft Genome Sequence of Brevibacillus brevis DZQ7, a Plant Growth-Promoting Rhizobacterium with Broad-Spectrum Antimicrobial Activity.</title>
        <authorList>
            <person name="Hou Q."/>
            <person name="Wang C."/>
            <person name="Hou X."/>
            <person name="Xia Z."/>
            <person name="Ye J."/>
            <person name="Liu K."/>
            <person name="Liu H."/>
            <person name="Wang J."/>
            <person name="Guo H."/>
            <person name="Yu X."/>
            <person name="Yang Y."/>
            <person name="Du B."/>
            <person name="Ding Y."/>
        </authorList>
    </citation>
    <scope>NUCLEOTIDE SEQUENCE [LARGE SCALE GENOMIC DNA]</scope>
    <source>
        <strain evidence="2 3">DZQ7</strain>
    </source>
</reference>
<dbReference type="RefSeq" id="WP_048032963.1">
    <property type="nucleotide sequence ID" value="NZ_CP030117.1"/>
</dbReference>
<dbReference type="PANTHER" id="PTHR43346">
    <property type="entry name" value="LIGAND BINDING DOMAIN PROTEIN, PUTATIVE (AFU_ORTHOLOGUE AFUA_6G14370)-RELATED"/>
    <property type="match status" value="1"/>
</dbReference>
<dbReference type="Pfam" id="PF07883">
    <property type="entry name" value="Cupin_2"/>
    <property type="match status" value="1"/>
</dbReference>
<gene>
    <name evidence="2" type="ORF">AB432_015045</name>
</gene>
<dbReference type="Gene3D" id="2.60.120.10">
    <property type="entry name" value="Jelly Rolls"/>
    <property type="match status" value="1"/>
</dbReference>
<dbReference type="InterPro" id="IPR011051">
    <property type="entry name" value="RmlC_Cupin_sf"/>
</dbReference>
<dbReference type="CDD" id="cd02223">
    <property type="entry name" value="cupin_Bh2720-like"/>
    <property type="match status" value="1"/>
</dbReference>
<accession>A0A2Z4MIS7</accession>
<evidence type="ECO:0000313" key="3">
    <source>
        <dbReference type="Proteomes" id="UP000036061"/>
    </source>
</evidence>
<dbReference type="Proteomes" id="UP000036061">
    <property type="component" value="Chromosome"/>
</dbReference>
<dbReference type="AlphaFoldDB" id="A0A2Z4MIS7"/>
<dbReference type="EMBL" id="CP030117">
    <property type="protein sequence ID" value="AWX56271.1"/>
    <property type="molecule type" value="Genomic_DNA"/>
</dbReference>
<sequence length="193" mass="22569">MYNNYYHHYQWYDTVLAGWNNNHFHYGWSPHYYNWSHANGNRYWNRYQNTIELRDYGPKPFVVNIEQATKQNNTFRTALWTGNHLQVTLMSINVGDDIGLENHPNTDQFIRVEEGQGLVRMGDRKDHLDFEQRVNDNDAIMVPAGTWHNIINTGNTPLKVYSIYAPPHHPFGTVHETKASAMASEQSTQESSR</sequence>
<dbReference type="PANTHER" id="PTHR43346:SF1">
    <property type="entry name" value="QUERCETIN 2,3-DIOXYGENASE-RELATED"/>
    <property type="match status" value="1"/>
</dbReference>
<dbReference type="SUPFAM" id="SSF51182">
    <property type="entry name" value="RmlC-like cupins"/>
    <property type="match status" value="1"/>
</dbReference>
<dbReference type="InterPro" id="IPR013096">
    <property type="entry name" value="Cupin_2"/>
</dbReference>
<name>A0A2Z4MIS7_BREBE</name>
<evidence type="ECO:0000313" key="2">
    <source>
        <dbReference type="EMBL" id="AWX56271.1"/>
    </source>
</evidence>
<dbReference type="InterPro" id="IPR052538">
    <property type="entry name" value="Flavonoid_dioxygenase-like"/>
</dbReference>
<dbReference type="InterPro" id="IPR014710">
    <property type="entry name" value="RmlC-like_jellyroll"/>
</dbReference>
<protein>
    <submittedName>
        <fullName evidence="2">Cupin domain-containing protein</fullName>
    </submittedName>
</protein>
<organism evidence="2 3">
    <name type="scientific">Brevibacillus brevis</name>
    <name type="common">Bacillus brevis</name>
    <dbReference type="NCBI Taxonomy" id="1393"/>
    <lineage>
        <taxon>Bacteria</taxon>
        <taxon>Bacillati</taxon>
        <taxon>Bacillota</taxon>
        <taxon>Bacilli</taxon>
        <taxon>Bacillales</taxon>
        <taxon>Paenibacillaceae</taxon>
        <taxon>Brevibacillus</taxon>
    </lineage>
</organism>
<proteinExistence type="predicted"/>
<evidence type="ECO:0000259" key="1">
    <source>
        <dbReference type="Pfam" id="PF07883"/>
    </source>
</evidence>